<reference evidence="3" key="1">
    <citation type="submission" date="2016-09" db="EMBL/GenBank/DDBJ databases">
        <authorList>
            <person name="Varghese N."/>
            <person name="Submissions S."/>
        </authorList>
    </citation>
    <scope>NUCLEOTIDE SEQUENCE [LARGE SCALE GENOMIC DNA]</scope>
    <source>
        <strain evidence="3">ANC 3699</strain>
    </source>
</reference>
<accession>A0A1G6J4A0</accession>
<dbReference type="Proteomes" id="UP000242317">
    <property type="component" value="Unassembled WGS sequence"/>
</dbReference>
<keyword evidence="1" id="KW-0472">Membrane</keyword>
<feature type="transmembrane region" description="Helical" evidence="1">
    <location>
        <begin position="207"/>
        <end position="228"/>
    </location>
</feature>
<feature type="transmembrane region" description="Helical" evidence="1">
    <location>
        <begin position="170"/>
        <end position="195"/>
    </location>
</feature>
<organism evidence="2 3">
    <name type="scientific">Acinetobacter marinus</name>
    <dbReference type="NCBI Taxonomy" id="281375"/>
    <lineage>
        <taxon>Bacteria</taxon>
        <taxon>Pseudomonadati</taxon>
        <taxon>Pseudomonadota</taxon>
        <taxon>Gammaproteobacteria</taxon>
        <taxon>Moraxellales</taxon>
        <taxon>Moraxellaceae</taxon>
        <taxon>Acinetobacter</taxon>
    </lineage>
</organism>
<keyword evidence="1" id="KW-0812">Transmembrane</keyword>
<name>A0A1G6J4A0_9GAMM</name>
<dbReference type="EMBL" id="FMYK01000003">
    <property type="protein sequence ID" value="SDC13517.1"/>
    <property type="molecule type" value="Genomic_DNA"/>
</dbReference>
<feature type="transmembrane region" description="Helical" evidence="1">
    <location>
        <begin position="6"/>
        <end position="26"/>
    </location>
</feature>
<gene>
    <name evidence="2" type="ORF">SAMN05421749_103235</name>
</gene>
<evidence type="ECO:0000313" key="2">
    <source>
        <dbReference type="EMBL" id="SDC13517.1"/>
    </source>
</evidence>
<sequence>MKFLIVSVITGIGLIIVYNLIELLYINKTYKSEMHNYEKYQVMAWEKHVYPPEKKFEFHYVYTSGTSSKGGKHGYHITLREHGNSSALVHKEFFRPFYIEPELYKENYPRQILVDNVSLYCTEDYSKVIKRHGDCLFDKATIYDEKNTAIEVSGNNPFDSKIRNQRKDDFYFATYLWSGGLAFIGLILIVISVFSEKEDLCFRIIKCLYGILFLFFSFKVIYLFFYTISL</sequence>
<dbReference type="RefSeq" id="WP_092618036.1">
    <property type="nucleotide sequence ID" value="NZ_FMYK01000003.1"/>
</dbReference>
<proteinExistence type="predicted"/>
<protein>
    <submittedName>
        <fullName evidence="2">Uncharacterized protein</fullName>
    </submittedName>
</protein>
<evidence type="ECO:0000313" key="3">
    <source>
        <dbReference type="Proteomes" id="UP000242317"/>
    </source>
</evidence>
<evidence type="ECO:0000256" key="1">
    <source>
        <dbReference type="SAM" id="Phobius"/>
    </source>
</evidence>
<dbReference type="AlphaFoldDB" id="A0A1G6J4A0"/>
<keyword evidence="3" id="KW-1185">Reference proteome</keyword>
<keyword evidence="1" id="KW-1133">Transmembrane helix</keyword>